<dbReference type="STRING" id="1121130.GCA_000519105_02053"/>
<dbReference type="Proteomes" id="UP000283589">
    <property type="component" value="Unassembled WGS sequence"/>
</dbReference>
<dbReference type="Pfam" id="PF12702">
    <property type="entry name" value="Lipocalin_3"/>
    <property type="match status" value="1"/>
</dbReference>
<proteinExistence type="predicted"/>
<name>A0A412WZJ6_9BACT</name>
<reference evidence="2 3" key="1">
    <citation type="submission" date="2018-08" db="EMBL/GenBank/DDBJ databases">
        <title>A genome reference for cultivated species of the human gut microbiota.</title>
        <authorList>
            <person name="Zou Y."/>
            <person name="Xue W."/>
            <person name="Luo G."/>
        </authorList>
    </citation>
    <scope>NUCLEOTIDE SEQUENCE [LARGE SCALE GENOMIC DNA]</scope>
    <source>
        <strain evidence="2 3">AF14-49</strain>
    </source>
</reference>
<evidence type="ECO:0000259" key="1">
    <source>
        <dbReference type="Pfam" id="PF12702"/>
    </source>
</evidence>
<dbReference type="EMBL" id="QRZA01000013">
    <property type="protein sequence ID" value="RGV33401.1"/>
    <property type="molecule type" value="Genomic_DNA"/>
</dbReference>
<dbReference type="RefSeq" id="WP_118260611.1">
    <property type="nucleotide sequence ID" value="NZ_CALBWO010000017.1"/>
</dbReference>
<organism evidence="2 3">
    <name type="scientific">Butyricimonas virosa</name>
    <dbReference type="NCBI Taxonomy" id="544645"/>
    <lineage>
        <taxon>Bacteria</taxon>
        <taxon>Pseudomonadati</taxon>
        <taxon>Bacteroidota</taxon>
        <taxon>Bacteroidia</taxon>
        <taxon>Bacteroidales</taxon>
        <taxon>Odoribacteraceae</taxon>
        <taxon>Butyricimonas</taxon>
    </lineage>
</organism>
<protein>
    <recommendedName>
        <fullName evidence="1">Lipocalin-like domain-containing protein</fullName>
    </recommendedName>
</protein>
<accession>A0A412WZJ6</accession>
<evidence type="ECO:0000313" key="3">
    <source>
        <dbReference type="Proteomes" id="UP000283589"/>
    </source>
</evidence>
<dbReference type="AlphaFoldDB" id="A0A412WZJ6"/>
<comment type="caution">
    <text evidence="2">The sequence shown here is derived from an EMBL/GenBank/DDBJ whole genome shotgun (WGS) entry which is preliminary data.</text>
</comment>
<feature type="domain" description="Lipocalin-like" evidence="1">
    <location>
        <begin position="25"/>
        <end position="111"/>
    </location>
</feature>
<dbReference type="Gene3D" id="2.40.128.280">
    <property type="match status" value="1"/>
</dbReference>
<evidence type="ECO:0000313" key="2">
    <source>
        <dbReference type="EMBL" id="RGV33401.1"/>
    </source>
</evidence>
<gene>
    <name evidence="2" type="ORF">DWW18_10970</name>
</gene>
<dbReference type="InterPro" id="IPR024311">
    <property type="entry name" value="Lipocalin-like"/>
</dbReference>
<sequence>MKHLFCIGLTLLCLACASDPQKEMEKKIIGEWCNPYTYESTGELKGFSFKKGGVCEAINIPSLDLKTWSIQNGYLLIKGFSLEKDGKKEVYETKEKIDLLNADTLSVVAREANPRLVFLYLNAKIIKERVRVDTMSHE</sequence>